<dbReference type="Gene3D" id="1.10.510.10">
    <property type="entry name" value="Transferase(Phosphotransferase) domain 1"/>
    <property type="match status" value="1"/>
</dbReference>
<dbReference type="InterPro" id="IPR000719">
    <property type="entry name" value="Prot_kinase_dom"/>
</dbReference>
<evidence type="ECO:0000256" key="4">
    <source>
        <dbReference type="SAM" id="Phobius"/>
    </source>
</evidence>
<dbReference type="EMBL" id="KB206487">
    <property type="protein sequence ID" value="ELP90347.1"/>
    <property type="molecule type" value="Genomic_DNA"/>
</dbReference>
<dbReference type="Proteomes" id="UP000014680">
    <property type="component" value="Unassembled WGS sequence"/>
</dbReference>
<name>A0A0A1UB06_ENTIV</name>
<dbReference type="RefSeq" id="XP_004257118.1">
    <property type="nucleotide sequence ID" value="XM_004257070.1"/>
</dbReference>
<dbReference type="SMART" id="SM00261">
    <property type="entry name" value="FU"/>
    <property type="match status" value="11"/>
</dbReference>
<dbReference type="Gene3D" id="3.30.200.20">
    <property type="entry name" value="Phosphorylase Kinase, domain 1"/>
    <property type="match status" value="1"/>
</dbReference>
<dbReference type="SMART" id="SM00220">
    <property type="entry name" value="S_TKc"/>
    <property type="match status" value="1"/>
</dbReference>
<dbReference type="GeneID" id="14889347"/>
<dbReference type="PROSITE" id="PS00107">
    <property type="entry name" value="PROTEIN_KINASE_ATP"/>
    <property type="match status" value="1"/>
</dbReference>
<evidence type="ECO:0000256" key="3">
    <source>
        <dbReference type="PROSITE-ProRule" id="PRU10141"/>
    </source>
</evidence>
<evidence type="ECO:0000313" key="7">
    <source>
        <dbReference type="Proteomes" id="UP000014680"/>
    </source>
</evidence>
<reference evidence="6 7" key="1">
    <citation type="submission" date="2012-10" db="EMBL/GenBank/DDBJ databases">
        <authorList>
            <person name="Zafar N."/>
            <person name="Inman J."/>
            <person name="Hall N."/>
            <person name="Lorenzi H."/>
            <person name="Caler E."/>
        </authorList>
    </citation>
    <scope>NUCLEOTIDE SEQUENCE [LARGE SCALE GENOMIC DNA]</scope>
    <source>
        <strain evidence="6 7">IP1</strain>
    </source>
</reference>
<dbReference type="SUPFAM" id="SSF56112">
    <property type="entry name" value="Protein kinase-like (PK-like)"/>
    <property type="match status" value="1"/>
</dbReference>
<feature type="non-terminal residue" evidence="6">
    <location>
        <position position="1"/>
    </location>
</feature>
<dbReference type="VEuPathDB" id="AmoebaDB:EIN_214900"/>
<dbReference type="InterPro" id="IPR009030">
    <property type="entry name" value="Growth_fac_rcpt_cys_sf"/>
</dbReference>
<dbReference type="OrthoDB" id="339325at2759"/>
<dbReference type="Pfam" id="PF00069">
    <property type="entry name" value="Pkinase"/>
    <property type="match status" value="1"/>
</dbReference>
<feature type="binding site" evidence="3">
    <location>
        <position position="1295"/>
    </location>
    <ligand>
        <name>ATP</name>
        <dbReference type="ChEBI" id="CHEBI:30616"/>
    </ligand>
</feature>
<keyword evidence="6" id="KW-0418">Kinase</keyword>
<sequence>CLTCKTGYYPSTTYPYNCQACSTTCTDKCNTSTGACTSCVNGYVLNPSDPLKCQACSSFDKNCKTCENNGVRKCVVCNTKYYPNSIGVCINCDLDSCTNCDGTTGICSECKSGFVPFENKQITCESCDSFDENCETCSTDQIRKCVKCLTNYYPGDNGVCIMCDSTCGGNCDTTNGLCTTCLTNYVFTEPKSKKCEMCNVFDAKCFSCSPNYMRSCVKCAAGYYPHQNGTCVLCDASCATKCNALTGVCESCINNYVYSESSSKMCVSCDAFDAHCTTCSTDSTRKCIVCNSGYYPKSDDDFRCRLCDTTCGGKCGGTTGMCTGCDTNYVPTASPSLTCIKCNTFDTDCVTCAPDKRECAVCTNGKYPDETTKTCKDCDSTCNTQCNTTNGMCTGCLSNYVFTEPESQSCVSCISFDGHCKTCASDYTRSCIECVDGYYPDQSSHMCVLCNTIEESCSKCSTTTKKCTNCEDPFYISSTFECVSCENGTFKNTEKGCTQCSNSTEYCQECMTVSVGKPKCITCYPPYKVSSNGDCVICDNNQFYSQIKGMCVSNTPECLIQHNEDVCLKCHDNHFLSNQMCVALGKCDSHVSITSCDSNNQILMNTGEKTQIVNCKYQKSSQTSSLCLNCQDDYLQTNMGCVQKTISSHLIRNNVTYSCGDGEYLNGNECESCSITNTECIKMNDNVLQLNCADNFIYDVDNLQCITDTNCATINNEMCVMCNLSSYDIVKGKCSECTYNNCDICSQTKCMKCSQHHLLVTDNWCVDSSELNCVKSSEYGCVQCNEGFYQSDTNNIEGKYSYCLPIPREDNCKYLTTSNSKCVECYNSYKLRNGVCAEYFDDNVDMISSILLRSNKSSIKESLESICMTRTNKGCQHCSIGYYLSNEKCIQCSNNCYSCYNSTYCISCENGYFLNSQMECKSLGDLKDKCSMPLPTGGGCAICKDGFYKVEKDCISCDESCGTCLNSYQCSSCAEGYYQIQGETQLCLSNTTLSNCIKSNSYGCEMCMDRYHLSNYRCSKCSSNCISCQTEDVCTLCEITDFVLVNNNCTHFSDIEWCLKASNSKCNKCKVNYKPSEIGDSCLYSLNLGIAVGIPISIVIVIIIIVTTIIVVTVILIQRKKERIKEKNVCTFKMDRSNIQMSKLNSILLSNKKLLKFDLDTDDAIPVDKESRDLICIGNSSPHRIKLQFSVMDNCDYYSIRTLPSLVNLKKGEACEFEIIIKPLCSCQINENMMVTVLDIKTCLQTVQKIPIEVTTEQSTKLNYRELEEDKKIGEGSFGVIFKGHYRGNKVAIKKMKQLNNTNNALTEFEHEVSMLDKFRCNYIVHFYGAVFVPNKICMVTEFAQFGSLNDLIKHKKAEEVKDKLRIKFMYDAAKGILYLHNNGIMHRDIKPDNILVFSLDLNNTVNAKLTDFGSSRNVNLLMTNMTFTKGVGTPKYMAPEILNKEKYKKSADIYSFGVSLFECATWKDPYHEKRFKFAWDIVDFVVSGKRLEKPIYLNGDIYNFVNDMWCQDVHNRIQITEVVKRFEKVYLSL</sequence>
<dbReference type="SMART" id="SM00181">
    <property type="entry name" value="EGF"/>
    <property type="match status" value="14"/>
</dbReference>
<accession>A0A0A1UB06</accession>
<keyword evidence="7" id="KW-1185">Reference proteome</keyword>
<evidence type="ECO:0000256" key="1">
    <source>
        <dbReference type="ARBA" id="ARBA00022741"/>
    </source>
</evidence>
<dbReference type="PANTHER" id="PTHR45756">
    <property type="entry name" value="PALMITOYLTRANSFERASE"/>
    <property type="match status" value="1"/>
</dbReference>
<dbReference type="Gene3D" id="2.10.220.10">
    <property type="entry name" value="Hormone Receptor, Insulin-like Growth Factor Receptor 1, Chain A, domain 2"/>
    <property type="match status" value="1"/>
</dbReference>
<dbReference type="InterPro" id="IPR017441">
    <property type="entry name" value="Protein_kinase_ATP_BS"/>
</dbReference>
<dbReference type="InterPro" id="IPR053215">
    <property type="entry name" value="TKL_Ser/Thr_kinase"/>
</dbReference>
<keyword evidence="4" id="KW-0472">Membrane</keyword>
<dbReference type="SUPFAM" id="SSF57184">
    <property type="entry name" value="Growth factor receptor domain"/>
    <property type="match status" value="7"/>
</dbReference>
<evidence type="ECO:0000313" key="6">
    <source>
        <dbReference type="EMBL" id="ELP90347.1"/>
    </source>
</evidence>
<keyword evidence="1 3" id="KW-0547">Nucleotide-binding</keyword>
<dbReference type="GO" id="GO:0005524">
    <property type="term" value="F:ATP binding"/>
    <property type="evidence" value="ECO:0007669"/>
    <property type="project" value="UniProtKB-UniRule"/>
</dbReference>
<protein>
    <submittedName>
        <fullName evidence="6">Protein kinase domain containing protein</fullName>
    </submittedName>
</protein>
<keyword evidence="4" id="KW-0812">Transmembrane</keyword>
<keyword evidence="6" id="KW-0808">Transferase</keyword>
<dbReference type="KEGG" id="eiv:EIN_214900"/>
<feature type="domain" description="Protein kinase" evidence="5">
    <location>
        <begin position="1267"/>
        <end position="1532"/>
    </location>
</feature>
<keyword evidence="4" id="KW-1133">Transmembrane helix</keyword>
<gene>
    <name evidence="6" type="ORF">EIN_214900</name>
</gene>
<proteinExistence type="predicted"/>
<dbReference type="GO" id="GO:0004672">
    <property type="term" value="F:protein kinase activity"/>
    <property type="evidence" value="ECO:0007669"/>
    <property type="project" value="InterPro"/>
</dbReference>
<evidence type="ECO:0000259" key="5">
    <source>
        <dbReference type="PROSITE" id="PS50011"/>
    </source>
</evidence>
<evidence type="ECO:0000256" key="2">
    <source>
        <dbReference type="ARBA" id="ARBA00022840"/>
    </source>
</evidence>
<dbReference type="InterPro" id="IPR000742">
    <property type="entry name" value="EGF"/>
</dbReference>
<dbReference type="InterPro" id="IPR011009">
    <property type="entry name" value="Kinase-like_dom_sf"/>
</dbReference>
<dbReference type="PROSITE" id="PS00108">
    <property type="entry name" value="PROTEIN_KINASE_ST"/>
    <property type="match status" value="1"/>
</dbReference>
<dbReference type="PANTHER" id="PTHR45756:SF1">
    <property type="entry name" value="PROTEIN KINASE DOMAIN CONTAINING PROTEIN"/>
    <property type="match status" value="1"/>
</dbReference>
<feature type="transmembrane region" description="Helical" evidence="4">
    <location>
        <begin position="1088"/>
        <end position="1117"/>
    </location>
</feature>
<keyword evidence="2 3" id="KW-0067">ATP-binding</keyword>
<dbReference type="InterPro" id="IPR006212">
    <property type="entry name" value="Furin_repeat"/>
</dbReference>
<dbReference type="PROSITE" id="PS50011">
    <property type="entry name" value="PROTEIN_KINASE_DOM"/>
    <property type="match status" value="1"/>
</dbReference>
<organism evidence="6 7">
    <name type="scientific">Entamoeba invadens IP1</name>
    <dbReference type="NCBI Taxonomy" id="370355"/>
    <lineage>
        <taxon>Eukaryota</taxon>
        <taxon>Amoebozoa</taxon>
        <taxon>Evosea</taxon>
        <taxon>Archamoebae</taxon>
        <taxon>Mastigamoebida</taxon>
        <taxon>Entamoebidae</taxon>
        <taxon>Entamoeba</taxon>
    </lineage>
</organism>
<dbReference type="InterPro" id="IPR008271">
    <property type="entry name" value="Ser/Thr_kinase_AS"/>
</dbReference>